<dbReference type="InterPro" id="IPR004140">
    <property type="entry name" value="Exo70"/>
</dbReference>
<dbReference type="GO" id="GO:0005546">
    <property type="term" value="F:phosphatidylinositol-4,5-bisphosphate binding"/>
    <property type="evidence" value="ECO:0007669"/>
    <property type="project" value="InterPro"/>
</dbReference>
<accession>A0A811P6U9</accession>
<dbReference type="Pfam" id="PF03081">
    <property type="entry name" value="Exo70_C"/>
    <property type="match status" value="1"/>
</dbReference>
<feature type="region of interest" description="Disordered" evidence="4">
    <location>
        <begin position="210"/>
        <end position="243"/>
    </location>
</feature>
<dbReference type="GO" id="GO:0000145">
    <property type="term" value="C:exocyst"/>
    <property type="evidence" value="ECO:0007669"/>
    <property type="project" value="InterPro"/>
</dbReference>
<keyword evidence="2 3" id="KW-0813">Transport</keyword>
<dbReference type="EMBL" id="CAJGYO010000006">
    <property type="protein sequence ID" value="CAD6238573.1"/>
    <property type="molecule type" value="Genomic_DNA"/>
</dbReference>
<reference evidence="6" key="1">
    <citation type="submission" date="2020-10" db="EMBL/GenBank/DDBJ databases">
        <authorList>
            <person name="Han B."/>
            <person name="Lu T."/>
            <person name="Zhao Q."/>
            <person name="Huang X."/>
            <person name="Zhao Y."/>
        </authorList>
    </citation>
    <scope>NUCLEOTIDE SEQUENCE</scope>
</reference>
<dbReference type="InterPro" id="IPR046364">
    <property type="entry name" value="Exo70_C"/>
</dbReference>
<dbReference type="SUPFAM" id="SSF74788">
    <property type="entry name" value="Cullin repeat-like"/>
    <property type="match status" value="1"/>
</dbReference>
<gene>
    <name evidence="6" type="ORF">NCGR_LOCUS25762</name>
</gene>
<protein>
    <recommendedName>
        <fullName evidence="3">Exocyst subunit Exo70 family protein</fullName>
    </recommendedName>
</protein>
<dbReference type="GO" id="GO:0006887">
    <property type="term" value="P:exocytosis"/>
    <property type="evidence" value="ECO:0007669"/>
    <property type="project" value="UniProtKB-KW"/>
</dbReference>
<dbReference type="AlphaFoldDB" id="A0A811P6U9"/>
<comment type="caution">
    <text evidence="6">The sequence shown here is derived from an EMBL/GenBank/DDBJ whole genome shotgun (WGS) entry which is preliminary data.</text>
</comment>
<dbReference type="PANTHER" id="PTHR12542:SF102">
    <property type="entry name" value="EXOCYST SUBUNIT EXO70 FAMILY PROTEIN"/>
    <property type="match status" value="1"/>
</dbReference>
<feature type="domain" description="Exocyst complex subunit Exo70 C-terminal" evidence="5">
    <location>
        <begin position="338"/>
        <end position="511"/>
    </location>
</feature>
<comment type="similarity">
    <text evidence="1 3">Belongs to the EXO70 family.</text>
</comment>
<evidence type="ECO:0000313" key="7">
    <source>
        <dbReference type="Proteomes" id="UP000604825"/>
    </source>
</evidence>
<dbReference type="Gene3D" id="1.20.1280.170">
    <property type="entry name" value="Exocyst complex component Exo70"/>
    <property type="match status" value="1"/>
</dbReference>
<dbReference type="InterPro" id="IPR016159">
    <property type="entry name" value="Cullin_repeat-like_dom_sf"/>
</dbReference>
<sequence>MPREPWQRAHGHGGLGPRHRSTSGLRRGLFRPHEGEEDGGENHRDDRVRGGRLAHTAGSQFHSDMEGRVHGVYPSRRYYLPAAGDSCVGGGYPASSRYLTVGDSSCPSMASRAREEVDRLERELHSIERSIVIPICLNTEAREFFPDRDTQRLDRFLAAAKRLQRLDTSGDIDQRKKSLLKTVMSCLADEFCHLKVWRLDDATARDHSPASIWDSARRSRSGSQDSARMMSSSSSGSFTTGSGGTSDASYGSYHRGLGEEPSVQSHSTFAAGMIYVDRRSLSIVRDIASVMIGSEYEDILRGAFDRHCAQLARYIEILDIDNIFGYQLEESREILLKVWTSAVHIIISFLNEMQRQLDAHDFGSFDKIKEEYFLAIAKVNVMKLLDSANSISFQVDPPTDQSCKNSYGAAERNLSKMVDVVMVYQALDHGLPTILSLLSGKTKELVVAEGEELIKRLSDVFAKLSDELNNTVRSQYLFITDTGVHRFTKHVMDHIRLLVQHKRTIHPMLEFILNVNSRTLQLQGQEQIFLLNNVRFMLEAAEKNTELVLILGESWFLRCHDQIDQCICGRVLDTGYVLT</sequence>
<comment type="function">
    <text evidence="3">Component of the exocyst complex.</text>
</comment>
<feature type="compositionally biased region" description="Low complexity" evidence="4">
    <location>
        <begin position="221"/>
        <end position="243"/>
    </location>
</feature>
<evidence type="ECO:0000259" key="5">
    <source>
        <dbReference type="Pfam" id="PF03081"/>
    </source>
</evidence>
<evidence type="ECO:0000256" key="4">
    <source>
        <dbReference type="SAM" id="MobiDB-lite"/>
    </source>
</evidence>
<dbReference type="OrthoDB" id="685560at2759"/>
<evidence type="ECO:0000256" key="2">
    <source>
        <dbReference type="ARBA" id="ARBA00022448"/>
    </source>
</evidence>
<feature type="compositionally biased region" description="Basic and acidic residues" evidence="4">
    <location>
        <begin position="40"/>
        <end position="49"/>
    </location>
</feature>
<name>A0A811P6U9_9POAL</name>
<feature type="region of interest" description="Disordered" evidence="4">
    <location>
        <begin position="1"/>
        <end position="50"/>
    </location>
</feature>
<proteinExistence type="inferred from homology"/>
<dbReference type="PANTHER" id="PTHR12542">
    <property type="entry name" value="EXOCYST COMPLEX PROTEIN EXO70"/>
    <property type="match status" value="1"/>
</dbReference>
<keyword evidence="3" id="KW-0653">Protein transport</keyword>
<organism evidence="6 7">
    <name type="scientific">Miscanthus lutarioriparius</name>
    <dbReference type="NCBI Taxonomy" id="422564"/>
    <lineage>
        <taxon>Eukaryota</taxon>
        <taxon>Viridiplantae</taxon>
        <taxon>Streptophyta</taxon>
        <taxon>Embryophyta</taxon>
        <taxon>Tracheophyta</taxon>
        <taxon>Spermatophyta</taxon>
        <taxon>Magnoliopsida</taxon>
        <taxon>Liliopsida</taxon>
        <taxon>Poales</taxon>
        <taxon>Poaceae</taxon>
        <taxon>PACMAD clade</taxon>
        <taxon>Panicoideae</taxon>
        <taxon>Andropogonodae</taxon>
        <taxon>Andropogoneae</taxon>
        <taxon>Saccharinae</taxon>
        <taxon>Miscanthus</taxon>
    </lineage>
</organism>
<dbReference type="GO" id="GO:0015031">
    <property type="term" value="P:protein transport"/>
    <property type="evidence" value="ECO:0007669"/>
    <property type="project" value="UniProtKB-KW"/>
</dbReference>
<keyword evidence="7" id="KW-1185">Reference proteome</keyword>
<dbReference type="Proteomes" id="UP000604825">
    <property type="component" value="Unassembled WGS sequence"/>
</dbReference>
<evidence type="ECO:0000256" key="3">
    <source>
        <dbReference type="RuleBase" id="RU365026"/>
    </source>
</evidence>
<evidence type="ECO:0000256" key="1">
    <source>
        <dbReference type="ARBA" id="ARBA00006756"/>
    </source>
</evidence>
<keyword evidence="3" id="KW-0268">Exocytosis</keyword>
<evidence type="ECO:0000313" key="6">
    <source>
        <dbReference type="EMBL" id="CAD6238573.1"/>
    </source>
</evidence>